<protein>
    <submittedName>
        <fullName evidence="2">Uncharacterized protein</fullName>
    </submittedName>
</protein>
<dbReference type="Proteomes" id="UP001501074">
    <property type="component" value="Unassembled WGS sequence"/>
</dbReference>
<keyword evidence="3" id="KW-1185">Reference proteome</keyword>
<sequence length="112" mass="11968">MLPVTRHRPWWDPSRRLGRETPPVSDGVKPPPCVTRWVRAPAQGGVTRADALPGPAIPTPSSGKTAVAGMEPNNLRHKKQNPDALAAPAATATRPTTAFVRGQAVINRRAGR</sequence>
<feature type="region of interest" description="Disordered" evidence="1">
    <location>
        <begin position="46"/>
        <end position="69"/>
    </location>
</feature>
<dbReference type="EMBL" id="BAAAZO010000003">
    <property type="protein sequence ID" value="GAA3610473.1"/>
    <property type="molecule type" value="Genomic_DNA"/>
</dbReference>
<proteinExistence type="predicted"/>
<feature type="compositionally biased region" description="Low complexity" evidence="1">
    <location>
        <begin position="84"/>
        <end position="93"/>
    </location>
</feature>
<reference evidence="3" key="1">
    <citation type="journal article" date="2019" name="Int. J. Syst. Evol. Microbiol.">
        <title>The Global Catalogue of Microorganisms (GCM) 10K type strain sequencing project: providing services to taxonomists for standard genome sequencing and annotation.</title>
        <authorList>
            <consortium name="The Broad Institute Genomics Platform"/>
            <consortium name="The Broad Institute Genome Sequencing Center for Infectious Disease"/>
            <person name="Wu L."/>
            <person name="Ma J."/>
        </authorList>
    </citation>
    <scope>NUCLEOTIDE SEQUENCE [LARGE SCALE GENOMIC DNA]</scope>
    <source>
        <strain evidence="3">JCM 16902</strain>
    </source>
</reference>
<feature type="region of interest" description="Disordered" evidence="1">
    <location>
        <begin position="74"/>
        <end position="93"/>
    </location>
</feature>
<organism evidence="2 3">
    <name type="scientific">Kineosporia mesophila</name>
    <dbReference type="NCBI Taxonomy" id="566012"/>
    <lineage>
        <taxon>Bacteria</taxon>
        <taxon>Bacillati</taxon>
        <taxon>Actinomycetota</taxon>
        <taxon>Actinomycetes</taxon>
        <taxon>Kineosporiales</taxon>
        <taxon>Kineosporiaceae</taxon>
        <taxon>Kineosporia</taxon>
    </lineage>
</organism>
<evidence type="ECO:0000313" key="2">
    <source>
        <dbReference type="EMBL" id="GAA3610473.1"/>
    </source>
</evidence>
<evidence type="ECO:0000256" key="1">
    <source>
        <dbReference type="SAM" id="MobiDB-lite"/>
    </source>
</evidence>
<feature type="compositionally biased region" description="Basic and acidic residues" evidence="1">
    <location>
        <begin position="9"/>
        <end position="19"/>
    </location>
</feature>
<evidence type="ECO:0000313" key="3">
    <source>
        <dbReference type="Proteomes" id="UP001501074"/>
    </source>
</evidence>
<feature type="region of interest" description="Disordered" evidence="1">
    <location>
        <begin position="1"/>
        <end position="34"/>
    </location>
</feature>
<gene>
    <name evidence="2" type="ORF">GCM10022223_28290</name>
</gene>
<comment type="caution">
    <text evidence="2">The sequence shown here is derived from an EMBL/GenBank/DDBJ whole genome shotgun (WGS) entry which is preliminary data.</text>
</comment>
<accession>A0ABP6ZL42</accession>
<name>A0ABP6ZL42_9ACTN</name>